<feature type="region of interest" description="Disordered" evidence="1">
    <location>
        <begin position="39"/>
        <end position="67"/>
    </location>
</feature>
<feature type="compositionally biased region" description="Basic and acidic residues" evidence="1">
    <location>
        <begin position="53"/>
        <end position="67"/>
    </location>
</feature>
<gene>
    <name evidence="2" type="ORF">ERS007720_04972</name>
</gene>
<reference evidence="2 3" key="1">
    <citation type="submission" date="2015-03" db="EMBL/GenBank/DDBJ databases">
        <authorList>
            <consortium name="Pathogen Informatics"/>
        </authorList>
    </citation>
    <scope>NUCLEOTIDE SEQUENCE [LARGE SCALE GENOMIC DNA]</scope>
    <source>
        <strain evidence="2 3">M09401471</strain>
    </source>
</reference>
<evidence type="ECO:0000256" key="1">
    <source>
        <dbReference type="SAM" id="MobiDB-lite"/>
    </source>
</evidence>
<dbReference type="EMBL" id="CSAJ01001327">
    <property type="protein sequence ID" value="COX87760.1"/>
    <property type="molecule type" value="Genomic_DNA"/>
</dbReference>
<name>A0A655JT89_MYCTX</name>
<organism evidence="2 3">
    <name type="scientific">Mycobacterium tuberculosis</name>
    <dbReference type="NCBI Taxonomy" id="1773"/>
    <lineage>
        <taxon>Bacteria</taxon>
        <taxon>Bacillati</taxon>
        <taxon>Actinomycetota</taxon>
        <taxon>Actinomycetes</taxon>
        <taxon>Mycobacteriales</taxon>
        <taxon>Mycobacteriaceae</taxon>
        <taxon>Mycobacterium</taxon>
        <taxon>Mycobacterium tuberculosis complex</taxon>
    </lineage>
</organism>
<sequence>MLTTCGPTWATIADGSRGSAGKSANRSCDKAGGAAWAGAVARPSPTAASTLSNHDHLSERRRELLIP</sequence>
<dbReference type="Proteomes" id="UP000044938">
    <property type="component" value="Unassembled WGS sequence"/>
</dbReference>
<accession>A0A655JT89</accession>
<proteinExistence type="predicted"/>
<evidence type="ECO:0000313" key="2">
    <source>
        <dbReference type="EMBL" id="COX87760.1"/>
    </source>
</evidence>
<protein>
    <submittedName>
        <fullName evidence="2">Uncharacterized protein</fullName>
    </submittedName>
</protein>
<evidence type="ECO:0000313" key="3">
    <source>
        <dbReference type="Proteomes" id="UP000044938"/>
    </source>
</evidence>
<dbReference type="AlphaFoldDB" id="A0A655JT89"/>